<feature type="compositionally biased region" description="Basic and acidic residues" evidence="1">
    <location>
        <begin position="50"/>
        <end position="61"/>
    </location>
</feature>
<comment type="caution">
    <text evidence="2">The sequence shown here is derived from an EMBL/GenBank/DDBJ whole genome shotgun (WGS) entry which is preliminary data.</text>
</comment>
<evidence type="ECO:0000313" key="3">
    <source>
        <dbReference type="Proteomes" id="UP000324222"/>
    </source>
</evidence>
<feature type="compositionally biased region" description="Basic and acidic residues" evidence="1">
    <location>
        <begin position="28"/>
        <end position="39"/>
    </location>
</feature>
<evidence type="ECO:0000313" key="2">
    <source>
        <dbReference type="EMBL" id="MPC35065.1"/>
    </source>
</evidence>
<keyword evidence="3" id="KW-1185">Reference proteome</keyword>
<name>A0A5B7ENR0_PORTR</name>
<accession>A0A5B7ENR0</accession>
<gene>
    <name evidence="2" type="ORF">E2C01_028476</name>
</gene>
<feature type="compositionally biased region" description="Basic and acidic residues" evidence="1">
    <location>
        <begin position="131"/>
        <end position="147"/>
    </location>
</feature>
<feature type="compositionally biased region" description="Polar residues" evidence="1">
    <location>
        <begin position="40"/>
        <end position="49"/>
    </location>
</feature>
<feature type="region of interest" description="Disordered" evidence="1">
    <location>
        <begin position="23"/>
        <end position="147"/>
    </location>
</feature>
<reference evidence="2 3" key="1">
    <citation type="submission" date="2019-05" db="EMBL/GenBank/DDBJ databases">
        <title>Another draft genome of Portunus trituberculatus and its Hox gene families provides insights of decapod evolution.</title>
        <authorList>
            <person name="Jeong J.-H."/>
            <person name="Song I."/>
            <person name="Kim S."/>
            <person name="Choi T."/>
            <person name="Kim D."/>
            <person name="Ryu S."/>
            <person name="Kim W."/>
        </authorList>
    </citation>
    <scope>NUCLEOTIDE SEQUENCE [LARGE SCALE GENOMIC DNA]</scope>
    <source>
        <tissue evidence="2">Muscle</tissue>
    </source>
</reference>
<proteinExistence type="predicted"/>
<evidence type="ECO:0000256" key="1">
    <source>
        <dbReference type="SAM" id="MobiDB-lite"/>
    </source>
</evidence>
<dbReference type="Proteomes" id="UP000324222">
    <property type="component" value="Unassembled WGS sequence"/>
</dbReference>
<protein>
    <submittedName>
        <fullName evidence="2">Uncharacterized protein</fullName>
    </submittedName>
</protein>
<sequence length="147" mass="16379">MSLHQILMEVATKELLVQFNQPKQNTTSDHDSAFHRTHECGSNTSIRSRYTQEVRHQRSDCSPHQQQHTPATTNTQPTALGTQLTTTSVLTVNQPTASTSTDNQPSADALSYLTVNPPQPSTKSQNGNNTTHRDQRSHPHQQKEAKL</sequence>
<dbReference type="AlphaFoldDB" id="A0A5B7ENR0"/>
<dbReference type="EMBL" id="VSRR010003192">
    <property type="protein sequence ID" value="MPC35065.1"/>
    <property type="molecule type" value="Genomic_DNA"/>
</dbReference>
<organism evidence="2 3">
    <name type="scientific">Portunus trituberculatus</name>
    <name type="common">Swimming crab</name>
    <name type="synonym">Neptunus trituberculatus</name>
    <dbReference type="NCBI Taxonomy" id="210409"/>
    <lineage>
        <taxon>Eukaryota</taxon>
        <taxon>Metazoa</taxon>
        <taxon>Ecdysozoa</taxon>
        <taxon>Arthropoda</taxon>
        <taxon>Crustacea</taxon>
        <taxon>Multicrustacea</taxon>
        <taxon>Malacostraca</taxon>
        <taxon>Eumalacostraca</taxon>
        <taxon>Eucarida</taxon>
        <taxon>Decapoda</taxon>
        <taxon>Pleocyemata</taxon>
        <taxon>Brachyura</taxon>
        <taxon>Eubrachyura</taxon>
        <taxon>Portunoidea</taxon>
        <taxon>Portunidae</taxon>
        <taxon>Portuninae</taxon>
        <taxon>Portunus</taxon>
    </lineage>
</organism>
<feature type="compositionally biased region" description="Polar residues" evidence="1">
    <location>
        <begin position="62"/>
        <end position="106"/>
    </location>
</feature>
<feature type="compositionally biased region" description="Polar residues" evidence="1">
    <location>
        <begin position="113"/>
        <end position="130"/>
    </location>
</feature>